<gene>
    <name evidence="14" type="ORF">BJ508DRAFT_22640</name>
</gene>
<reference evidence="14 15" key="1">
    <citation type="journal article" date="2018" name="Nat. Ecol. Evol.">
        <title>Pezizomycetes genomes reveal the molecular basis of ectomycorrhizal truffle lifestyle.</title>
        <authorList>
            <person name="Murat C."/>
            <person name="Payen T."/>
            <person name="Noel B."/>
            <person name="Kuo A."/>
            <person name="Morin E."/>
            <person name="Chen J."/>
            <person name="Kohler A."/>
            <person name="Krizsan K."/>
            <person name="Balestrini R."/>
            <person name="Da Silva C."/>
            <person name="Montanini B."/>
            <person name="Hainaut M."/>
            <person name="Levati E."/>
            <person name="Barry K.W."/>
            <person name="Belfiori B."/>
            <person name="Cichocki N."/>
            <person name="Clum A."/>
            <person name="Dockter R.B."/>
            <person name="Fauchery L."/>
            <person name="Guy J."/>
            <person name="Iotti M."/>
            <person name="Le Tacon F."/>
            <person name="Lindquist E.A."/>
            <person name="Lipzen A."/>
            <person name="Malagnac F."/>
            <person name="Mello A."/>
            <person name="Molinier V."/>
            <person name="Miyauchi S."/>
            <person name="Poulain J."/>
            <person name="Riccioni C."/>
            <person name="Rubini A."/>
            <person name="Sitrit Y."/>
            <person name="Splivallo R."/>
            <person name="Traeger S."/>
            <person name="Wang M."/>
            <person name="Zifcakova L."/>
            <person name="Wipf D."/>
            <person name="Zambonelli A."/>
            <person name="Paolocci F."/>
            <person name="Nowrousian M."/>
            <person name="Ottonello S."/>
            <person name="Baldrian P."/>
            <person name="Spatafora J.W."/>
            <person name="Henrissat B."/>
            <person name="Nagy L.G."/>
            <person name="Aury J.M."/>
            <person name="Wincker P."/>
            <person name="Grigoriev I.V."/>
            <person name="Bonfante P."/>
            <person name="Martin F.M."/>
        </authorList>
    </citation>
    <scope>NUCLEOTIDE SEQUENCE [LARGE SCALE GENOMIC DNA]</scope>
    <source>
        <strain evidence="14 15">RN42</strain>
    </source>
</reference>
<dbReference type="PANTHER" id="PTHR10815:SF13">
    <property type="entry name" value="METHYLATED-DNA--PROTEIN-CYSTEINE METHYLTRANSFERASE"/>
    <property type="match status" value="1"/>
</dbReference>
<dbReference type="Gene3D" id="1.10.10.10">
    <property type="entry name" value="Winged helix-like DNA-binding domain superfamily/Winged helix DNA-binding domain"/>
    <property type="match status" value="1"/>
</dbReference>
<evidence type="ECO:0000256" key="2">
    <source>
        <dbReference type="ARBA" id="ARBA00008711"/>
    </source>
</evidence>
<feature type="region of interest" description="Disordered" evidence="12">
    <location>
        <begin position="1"/>
        <end position="60"/>
    </location>
</feature>
<dbReference type="GO" id="GO:0032259">
    <property type="term" value="P:methylation"/>
    <property type="evidence" value="ECO:0007669"/>
    <property type="project" value="UniProtKB-KW"/>
</dbReference>
<dbReference type="PROSITE" id="PS00374">
    <property type="entry name" value="MGMT"/>
    <property type="match status" value="1"/>
</dbReference>
<evidence type="ECO:0000256" key="10">
    <source>
        <dbReference type="ARBA" id="ARBA00031621"/>
    </source>
</evidence>
<evidence type="ECO:0000256" key="9">
    <source>
        <dbReference type="ARBA" id="ARBA00030795"/>
    </source>
</evidence>
<name>A0A3N4HNI4_ASCIM</name>
<evidence type="ECO:0000259" key="13">
    <source>
        <dbReference type="Pfam" id="PF01035"/>
    </source>
</evidence>
<dbReference type="CDD" id="cd06445">
    <property type="entry name" value="ATase"/>
    <property type="match status" value="1"/>
</dbReference>
<evidence type="ECO:0000256" key="12">
    <source>
        <dbReference type="SAM" id="MobiDB-lite"/>
    </source>
</evidence>
<evidence type="ECO:0000256" key="1">
    <source>
        <dbReference type="ARBA" id="ARBA00001286"/>
    </source>
</evidence>
<dbReference type="PANTHER" id="PTHR10815">
    <property type="entry name" value="METHYLATED-DNA--PROTEIN-CYSTEINE METHYLTRANSFERASE"/>
    <property type="match status" value="1"/>
</dbReference>
<evidence type="ECO:0000313" key="14">
    <source>
        <dbReference type="EMBL" id="RPA75299.1"/>
    </source>
</evidence>
<keyword evidence="8" id="KW-0234">DNA repair</keyword>
<proteinExistence type="inferred from homology"/>
<keyword evidence="6" id="KW-0808">Transferase</keyword>
<keyword evidence="15" id="KW-1185">Reference proteome</keyword>
<dbReference type="NCBIfam" id="TIGR00589">
    <property type="entry name" value="ogt"/>
    <property type="match status" value="1"/>
</dbReference>
<dbReference type="Pfam" id="PF01035">
    <property type="entry name" value="DNA_binding_1"/>
    <property type="match status" value="1"/>
</dbReference>
<evidence type="ECO:0000313" key="15">
    <source>
        <dbReference type="Proteomes" id="UP000275078"/>
    </source>
</evidence>
<keyword evidence="7" id="KW-0227">DNA damage</keyword>
<dbReference type="InterPro" id="IPR036388">
    <property type="entry name" value="WH-like_DNA-bd_sf"/>
</dbReference>
<dbReference type="InterPro" id="IPR036217">
    <property type="entry name" value="MethylDNA_cys_MeTrfase_DNAb"/>
</dbReference>
<evidence type="ECO:0000256" key="6">
    <source>
        <dbReference type="ARBA" id="ARBA00022679"/>
    </source>
</evidence>
<organism evidence="14 15">
    <name type="scientific">Ascobolus immersus RN42</name>
    <dbReference type="NCBI Taxonomy" id="1160509"/>
    <lineage>
        <taxon>Eukaryota</taxon>
        <taxon>Fungi</taxon>
        <taxon>Dikarya</taxon>
        <taxon>Ascomycota</taxon>
        <taxon>Pezizomycotina</taxon>
        <taxon>Pezizomycetes</taxon>
        <taxon>Pezizales</taxon>
        <taxon>Ascobolaceae</taxon>
        <taxon>Ascobolus</taxon>
    </lineage>
</organism>
<evidence type="ECO:0000256" key="11">
    <source>
        <dbReference type="ARBA" id="ARBA00049348"/>
    </source>
</evidence>
<protein>
    <recommendedName>
        <fullName evidence="4">Methylated-DNA--protein-cysteine methyltransferase</fullName>
        <ecNumber evidence="3">2.1.1.63</ecNumber>
    </recommendedName>
    <alternativeName>
        <fullName evidence="9">6-O-methylguanine-DNA methyltransferase</fullName>
    </alternativeName>
    <alternativeName>
        <fullName evidence="10">O-6-methylguanine-DNA-alkyltransferase</fullName>
    </alternativeName>
</protein>
<evidence type="ECO:0000256" key="4">
    <source>
        <dbReference type="ARBA" id="ARBA00015377"/>
    </source>
</evidence>
<dbReference type="InterPro" id="IPR001497">
    <property type="entry name" value="MethylDNA_cys_MeTrfase_AS"/>
</dbReference>
<dbReference type="AlphaFoldDB" id="A0A3N4HNI4"/>
<dbReference type="InterPro" id="IPR014048">
    <property type="entry name" value="MethylDNA_cys_MeTrfase_DNA-bd"/>
</dbReference>
<evidence type="ECO:0000256" key="5">
    <source>
        <dbReference type="ARBA" id="ARBA00022603"/>
    </source>
</evidence>
<comment type="catalytic activity">
    <reaction evidence="11">
        <text>a 6-O-methyl-2'-deoxyguanosine in DNA + L-cysteinyl-[protein] = S-methyl-L-cysteinyl-[protein] + a 2'-deoxyguanosine in DNA</text>
        <dbReference type="Rhea" id="RHEA:24000"/>
        <dbReference type="Rhea" id="RHEA-COMP:10131"/>
        <dbReference type="Rhea" id="RHEA-COMP:10132"/>
        <dbReference type="Rhea" id="RHEA-COMP:11367"/>
        <dbReference type="Rhea" id="RHEA-COMP:11368"/>
        <dbReference type="ChEBI" id="CHEBI:29950"/>
        <dbReference type="ChEBI" id="CHEBI:82612"/>
        <dbReference type="ChEBI" id="CHEBI:85445"/>
        <dbReference type="ChEBI" id="CHEBI:85448"/>
        <dbReference type="EC" id="2.1.1.63"/>
    </reaction>
</comment>
<dbReference type="GO" id="GO:0006281">
    <property type="term" value="P:DNA repair"/>
    <property type="evidence" value="ECO:0007669"/>
    <property type="project" value="UniProtKB-KW"/>
</dbReference>
<dbReference type="OrthoDB" id="1907495at2759"/>
<feature type="domain" description="Methylated-DNA-[protein]-cysteine S-methyltransferase DNA binding" evidence="13">
    <location>
        <begin position="79"/>
        <end position="156"/>
    </location>
</feature>
<dbReference type="Proteomes" id="UP000275078">
    <property type="component" value="Unassembled WGS sequence"/>
</dbReference>
<comment type="similarity">
    <text evidence="2">Belongs to the MGMT family.</text>
</comment>
<evidence type="ECO:0000256" key="8">
    <source>
        <dbReference type="ARBA" id="ARBA00023204"/>
    </source>
</evidence>
<comment type="catalytic activity">
    <reaction evidence="1">
        <text>a 4-O-methyl-thymidine in DNA + L-cysteinyl-[protein] = a thymidine in DNA + S-methyl-L-cysteinyl-[protein]</text>
        <dbReference type="Rhea" id="RHEA:53428"/>
        <dbReference type="Rhea" id="RHEA-COMP:10131"/>
        <dbReference type="Rhea" id="RHEA-COMP:10132"/>
        <dbReference type="Rhea" id="RHEA-COMP:13555"/>
        <dbReference type="Rhea" id="RHEA-COMP:13556"/>
        <dbReference type="ChEBI" id="CHEBI:29950"/>
        <dbReference type="ChEBI" id="CHEBI:82612"/>
        <dbReference type="ChEBI" id="CHEBI:137386"/>
        <dbReference type="ChEBI" id="CHEBI:137387"/>
        <dbReference type="EC" id="2.1.1.63"/>
    </reaction>
</comment>
<dbReference type="EC" id="2.1.1.63" evidence="3"/>
<dbReference type="EMBL" id="ML119767">
    <property type="protein sequence ID" value="RPA75299.1"/>
    <property type="molecule type" value="Genomic_DNA"/>
</dbReference>
<evidence type="ECO:0000256" key="3">
    <source>
        <dbReference type="ARBA" id="ARBA00011918"/>
    </source>
</evidence>
<keyword evidence="5" id="KW-0489">Methyltransferase</keyword>
<sequence>MSTSVRTSSPKLGSDHEEFSPFFPPSPPTTEPERASTDEPDRTDIPVIDHKAPDESPERVSFESIVSSVKPAPKTTDFQNIPKGRVTTYAMLSNALKSSPRAVGGALKRNPFAPRVPCHRVVAANGFLGGFFGEWKKEADGTMGQRKLRLLKDEGVIFDKKGFLVERRRIWGAFKA</sequence>
<evidence type="ECO:0000256" key="7">
    <source>
        <dbReference type="ARBA" id="ARBA00022763"/>
    </source>
</evidence>
<feature type="compositionally biased region" description="Basic and acidic residues" evidence="12">
    <location>
        <begin position="31"/>
        <end position="60"/>
    </location>
</feature>
<accession>A0A3N4HNI4</accession>
<dbReference type="GO" id="GO:0003908">
    <property type="term" value="F:methylated-DNA-[protein]-cysteine S-methyltransferase activity"/>
    <property type="evidence" value="ECO:0007669"/>
    <property type="project" value="UniProtKB-EC"/>
</dbReference>
<feature type="compositionally biased region" description="Polar residues" evidence="12">
    <location>
        <begin position="1"/>
        <end position="11"/>
    </location>
</feature>
<dbReference type="STRING" id="1160509.A0A3N4HNI4"/>
<dbReference type="SUPFAM" id="SSF46767">
    <property type="entry name" value="Methylated DNA-protein cysteine methyltransferase, C-terminal domain"/>
    <property type="match status" value="1"/>
</dbReference>